<proteinExistence type="predicted"/>
<dbReference type="Proteomes" id="UP000095283">
    <property type="component" value="Unplaced"/>
</dbReference>
<evidence type="ECO:0000313" key="1">
    <source>
        <dbReference type="Proteomes" id="UP000095283"/>
    </source>
</evidence>
<dbReference type="AlphaFoldDB" id="A0A1I7WVA7"/>
<organism evidence="1 2">
    <name type="scientific">Heterorhabditis bacteriophora</name>
    <name type="common">Entomopathogenic nematode worm</name>
    <dbReference type="NCBI Taxonomy" id="37862"/>
    <lineage>
        <taxon>Eukaryota</taxon>
        <taxon>Metazoa</taxon>
        <taxon>Ecdysozoa</taxon>
        <taxon>Nematoda</taxon>
        <taxon>Chromadorea</taxon>
        <taxon>Rhabditida</taxon>
        <taxon>Rhabditina</taxon>
        <taxon>Rhabditomorpha</taxon>
        <taxon>Strongyloidea</taxon>
        <taxon>Heterorhabditidae</taxon>
        <taxon>Heterorhabditis</taxon>
    </lineage>
</organism>
<dbReference type="WBParaSite" id="Hba_09065">
    <property type="protein sequence ID" value="Hba_09065"/>
    <property type="gene ID" value="Hba_09065"/>
</dbReference>
<evidence type="ECO:0000313" key="2">
    <source>
        <dbReference type="WBParaSite" id="Hba_09065"/>
    </source>
</evidence>
<sequence>MENLWAFLVCQIYANNYQFTTVKGLQSAPAKHGVKLLIEVVVVSIIR</sequence>
<name>A0A1I7WVA7_HETBA</name>
<accession>A0A1I7WVA7</accession>
<keyword evidence="1" id="KW-1185">Reference proteome</keyword>
<reference evidence="2" key="1">
    <citation type="submission" date="2016-11" db="UniProtKB">
        <authorList>
            <consortium name="WormBaseParasite"/>
        </authorList>
    </citation>
    <scope>IDENTIFICATION</scope>
</reference>
<protein>
    <submittedName>
        <fullName evidence="2">Transposase</fullName>
    </submittedName>
</protein>